<dbReference type="Proteomes" id="UP000644192">
    <property type="component" value="Unassembled WGS sequence"/>
</dbReference>
<dbReference type="Proteomes" id="UP000253594">
    <property type="component" value="Unassembled WGS sequence"/>
</dbReference>
<protein>
    <submittedName>
        <fullName evidence="5">DUF2845 domain-containing protein</fullName>
    </submittedName>
</protein>
<organism evidence="5 9">
    <name type="scientific">Pseudomonas aeruginosa</name>
    <dbReference type="NCBI Taxonomy" id="287"/>
    <lineage>
        <taxon>Bacteria</taxon>
        <taxon>Pseudomonadati</taxon>
        <taxon>Pseudomonadota</taxon>
        <taxon>Gammaproteobacteria</taxon>
        <taxon>Pseudomonadales</taxon>
        <taxon>Pseudomonadaceae</taxon>
        <taxon>Pseudomonas</taxon>
    </lineage>
</organism>
<evidence type="ECO:0000313" key="10">
    <source>
        <dbReference type="Proteomes" id="UP000284767"/>
    </source>
</evidence>
<dbReference type="Pfam" id="PF11006">
    <property type="entry name" value="DUF2845"/>
    <property type="match status" value="1"/>
</dbReference>
<accession>A0A0F7QZ89</accession>
<name>A0A0F7QZ89_PSEAI</name>
<reference evidence="3" key="7">
    <citation type="submission" date="2020-01" db="EMBL/GenBank/DDBJ databases">
        <title>Bacteria Cultured from War Wounds Associated with the Conflict in Eastern Ukraine.</title>
        <authorList>
            <person name="Snesrud E."/>
            <person name="Galac M.R."/>
            <person name="Mc Gann P."/>
            <person name="Valentine K."/>
            <person name="Viacheslav K."/>
        </authorList>
    </citation>
    <scope>NUCLEOTIDE SEQUENCE</scope>
    <source>
        <strain evidence="3">VNMU148</strain>
    </source>
</reference>
<reference evidence="7" key="2">
    <citation type="submission" date="2015-06" db="EMBL/GenBank/DDBJ databases">
        <authorList>
            <person name="Radhakrishnan Rajesh"/>
            <person name="Underwood Anthony"/>
            <person name="Al-Shahib Ali"/>
        </authorList>
    </citation>
    <scope>NUCLEOTIDE SEQUENCE [LARGE SCALE GENOMIC DNA]</scope>
    <source>
        <strain evidence="7">P19_London_7_VIM_2_05_10</strain>
    </source>
</reference>
<comment type="caution">
    <text evidence="5">The sequence shown here is derived from an EMBL/GenBank/DDBJ whole genome shotgun (WGS) entry which is preliminary data.</text>
</comment>
<evidence type="ECO:0000313" key="9">
    <source>
        <dbReference type="Proteomes" id="UP000253594"/>
    </source>
</evidence>
<dbReference type="EMBL" id="NFFZ01000001">
    <property type="protein sequence ID" value="OTI66244.1"/>
    <property type="molecule type" value="Genomic_DNA"/>
</dbReference>
<evidence type="ECO:0000313" key="8">
    <source>
        <dbReference type="Proteomes" id="UP000194857"/>
    </source>
</evidence>
<dbReference type="Proteomes" id="UP000045039">
    <property type="component" value="Unassembled WGS sequence"/>
</dbReference>
<keyword evidence="1" id="KW-0732">Signal</keyword>
<dbReference type="AlphaFoldDB" id="A0A0F7QZ89"/>
<reference evidence="6 10" key="6">
    <citation type="submission" date="2019-01" db="EMBL/GenBank/DDBJ databases">
        <title>The Pseudomonas aeruginosa pan-genome provides new insights on its population structure, horizontal gene transfer and pathogenicity.</title>
        <authorList>
            <person name="Freschi L."/>
            <person name="Vincent A.T."/>
            <person name="Jeukens J."/>
            <person name="Emond-Rheault J.-G."/>
            <person name="Kukavica-Ibrulj I."/>
            <person name="Dupont M.-J."/>
            <person name="Charette S.J."/>
            <person name="Boyle B."/>
            <person name="Levesque R.C."/>
        </authorList>
    </citation>
    <scope>NUCLEOTIDE SEQUENCE [LARGE SCALE GENOMIC DNA]</scope>
    <source>
        <strain evidence="6 10">PA-W36</strain>
    </source>
</reference>
<dbReference type="EMBL" id="NSNE01000003">
    <property type="protein sequence ID" value="RPM19948.1"/>
    <property type="molecule type" value="Genomic_DNA"/>
</dbReference>
<dbReference type="Proteomes" id="UP000284767">
    <property type="component" value="Unassembled WGS sequence"/>
</dbReference>
<reference evidence="2" key="1">
    <citation type="submission" date="2015-06" db="EMBL/GenBank/DDBJ databases">
        <authorList>
            <person name="Radhakrishnan R."/>
            <person name="Underwood A."/>
            <person name="Al-Shahib A."/>
        </authorList>
    </citation>
    <scope>NUCLEOTIDE SEQUENCE</scope>
    <source>
        <strain evidence="2">P19_London_7_VIM_2_05_10</strain>
    </source>
</reference>
<sequence>MNRSLPRTGLVALLSLLPLAHAQADSLRCGSRLVSTGDSSADVLARCGEPRSRDSLGYREVVGEWGKRYEVEVQEWVYGPWNGMLYFVRFEGNRLSAIQSRRGD</sequence>
<feature type="signal peptide" evidence="1">
    <location>
        <begin position="1"/>
        <end position="22"/>
    </location>
</feature>
<evidence type="ECO:0000313" key="7">
    <source>
        <dbReference type="Proteomes" id="UP000045039"/>
    </source>
</evidence>
<dbReference type="EMBL" id="WXZT01000005">
    <property type="protein sequence ID" value="MZZ12575.1"/>
    <property type="molecule type" value="Genomic_DNA"/>
</dbReference>
<proteinExistence type="predicted"/>
<reference evidence="5 9" key="5">
    <citation type="submission" date="2018-07" db="EMBL/GenBank/DDBJ databases">
        <title>Mechanisms of high-level aminoglycoside resistance among Gram-negative pathogens in Brazil.</title>
        <authorList>
            <person name="Ballaben A.S."/>
            <person name="Darini A.L.C."/>
            <person name="Doi Y."/>
        </authorList>
    </citation>
    <scope>NUCLEOTIDE SEQUENCE [LARGE SCALE GENOMIC DNA]</scope>
    <source>
        <strain evidence="5 9">B2-305</strain>
    </source>
</reference>
<evidence type="ECO:0000313" key="4">
    <source>
        <dbReference type="EMBL" id="OTI66244.1"/>
    </source>
</evidence>
<evidence type="ECO:0000313" key="2">
    <source>
        <dbReference type="EMBL" id="CRO38659.1"/>
    </source>
</evidence>
<evidence type="ECO:0000313" key="3">
    <source>
        <dbReference type="EMBL" id="MZZ12575.1"/>
    </source>
</evidence>
<gene>
    <name evidence="4" type="ORF">CAZ10_02860</name>
    <name evidence="5" type="ORF">DT376_13480</name>
    <name evidence="3" type="ORF">GUL26_09985</name>
    <name evidence="6" type="ORF">IPC1295_06585</name>
    <name evidence="2" type="ORF">PAERUG_P19_London_7_VIM_2_05_10_01506</name>
</gene>
<accession>A0A1S1BYV1</accession>
<dbReference type="RefSeq" id="WP_003100526.1">
    <property type="nucleotide sequence ID" value="NZ_AP014839.1"/>
</dbReference>
<reference evidence="6 10" key="4">
    <citation type="submission" date="2017-08" db="EMBL/GenBank/DDBJ databases">
        <authorList>
            <person name="Feschi L."/>
            <person name="Jeukens J."/>
            <person name="Emond-Rheault J.-G."/>
            <person name="Kukavica-Ibrulj I."/>
            <person name="Boyle B."/>
            <person name="Levesque R.C."/>
        </authorList>
    </citation>
    <scope>NUCLEOTIDE SEQUENCE [LARGE SCALE GENOMIC DNA]</scope>
    <source>
        <strain evidence="6 10">PA-W36</strain>
    </source>
</reference>
<dbReference type="Proteomes" id="UP000194857">
    <property type="component" value="Unassembled WGS sequence"/>
</dbReference>
<evidence type="ECO:0000313" key="6">
    <source>
        <dbReference type="EMBL" id="RPM19948.1"/>
    </source>
</evidence>
<dbReference type="EMBL" id="QORE01000390">
    <property type="protein sequence ID" value="RCI74351.1"/>
    <property type="molecule type" value="Genomic_DNA"/>
</dbReference>
<reference evidence="4 8" key="3">
    <citation type="submission" date="2017-05" db="EMBL/GenBank/DDBJ databases">
        <authorList>
            <person name="Song R."/>
            <person name="Chenine A.L."/>
            <person name="Ruprecht R.M."/>
        </authorList>
    </citation>
    <scope>NUCLEOTIDE SEQUENCE [LARGE SCALE GENOMIC DNA]</scope>
    <source>
        <strain evidence="4 8">S567_C10_BS</strain>
    </source>
</reference>
<dbReference type="EMBL" id="CVVU01000077">
    <property type="protein sequence ID" value="CRO38659.1"/>
    <property type="molecule type" value="Genomic_DNA"/>
</dbReference>
<feature type="chain" id="PRO_5015038926" evidence="1">
    <location>
        <begin position="23"/>
        <end position="104"/>
    </location>
</feature>
<dbReference type="InterPro" id="IPR021268">
    <property type="entry name" value="DUF2845"/>
</dbReference>
<evidence type="ECO:0000313" key="5">
    <source>
        <dbReference type="EMBL" id="RCI74351.1"/>
    </source>
</evidence>
<evidence type="ECO:0000256" key="1">
    <source>
        <dbReference type="SAM" id="SignalP"/>
    </source>
</evidence>